<dbReference type="Pfam" id="PF01529">
    <property type="entry name" value="DHHC"/>
    <property type="match status" value="1"/>
</dbReference>
<dbReference type="PANTHER" id="PTHR22883">
    <property type="entry name" value="ZINC FINGER DHHC DOMAIN CONTAINING PROTEIN"/>
    <property type="match status" value="1"/>
</dbReference>
<dbReference type="HOGENOM" id="CLU_988998_0_0_1"/>
<dbReference type="GO" id="GO:0005783">
    <property type="term" value="C:endoplasmic reticulum"/>
    <property type="evidence" value="ECO:0007669"/>
    <property type="project" value="TreeGrafter"/>
</dbReference>
<feature type="transmembrane region" description="Helical" evidence="10">
    <location>
        <begin position="180"/>
        <end position="201"/>
    </location>
</feature>
<comment type="subcellular location">
    <subcellularLocation>
        <location evidence="1">Endomembrane system</location>
        <topology evidence="1">Multi-pass membrane protein</topology>
    </subcellularLocation>
</comment>
<evidence type="ECO:0000256" key="1">
    <source>
        <dbReference type="ARBA" id="ARBA00004127"/>
    </source>
</evidence>
<sequence length="282" mass="29918">MAPLARVCVCSCGAEVLHVPPELAPAVDQYVEPVPRWACPRRSGVLTWLVLLSIPSASFLFLIGPHLAARDGVHLVAAVALTYLVSTTFMALAAFSDPGTIPPNRDPDVRRAVQQRSPVEVTVRGTRLTLKHCATCGIHRPPRSAHCPGGRRLLRAAAASRWDHYCPWIGNSVGRRNYPFFLLFVASTLAHSLLTAVASVLHLTEVAASLAASADDAAAASAVVVAAAASPGPVALLAYCALASGLLGLLLAYHVFLVSTNQTTYENVRAEWAFKPNPFDSG</sequence>
<dbReference type="EnsemblProtists" id="EOD03918">
    <property type="protein sequence ID" value="EOD03918"/>
    <property type="gene ID" value="EMIHUDRAFT_69315"/>
</dbReference>
<dbReference type="InterPro" id="IPR039859">
    <property type="entry name" value="PFA4/ZDH16/20/ERF2-like"/>
</dbReference>
<evidence type="ECO:0000256" key="8">
    <source>
        <dbReference type="ARBA" id="ARBA00023315"/>
    </source>
</evidence>
<comment type="domain">
    <text evidence="10">The DHHC domain is required for palmitoyltransferase activity.</text>
</comment>
<dbReference type="GeneID" id="17250053"/>
<comment type="catalytic activity">
    <reaction evidence="9 10">
        <text>L-cysteinyl-[protein] + hexadecanoyl-CoA = S-hexadecanoyl-L-cysteinyl-[protein] + CoA</text>
        <dbReference type="Rhea" id="RHEA:36683"/>
        <dbReference type="Rhea" id="RHEA-COMP:10131"/>
        <dbReference type="Rhea" id="RHEA-COMP:11032"/>
        <dbReference type="ChEBI" id="CHEBI:29950"/>
        <dbReference type="ChEBI" id="CHEBI:57287"/>
        <dbReference type="ChEBI" id="CHEBI:57379"/>
        <dbReference type="ChEBI" id="CHEBI:74151"/>
        <dbReference type="EC" id="2.3.1.225"/>
    </reaction>
</comment>
<evidence type="ECO:0000256" key="5">
    <source>
        <dbReference type="ARBA" id="ARBA00023136"/>
    </source>
</evidence>
<dbReference type="EC" id="2.3.1.225" evidence="10"/>
<evidence type="ECO:0000256" key="4">
    <source>
        <dbReference type="ARBA" id="ARBA00022989"/>
    </source>
</evidence>
<keyword evidence="7" id="KW-0449">Lipoprotein</keyword>
<organism evidence="12 13">
    <name type="scientific">Emiliania huxleyi (strain CCMP1516)</name>
    <dbReference type="NCBI Taxonomy" id="280463"/>
    <lineage>
        <taxon>Eukaryota</taxon>
        <taxon>Haptista</taxon>
        <taxon>Haptophyta</taxon>
        <taxon>Prymnesiophyceae</taxon>
        <taxon>Isochrysidales</taxon>
        <taxon>Noelaerhabdaceae</taxon>
        <taxon>Emiliania</taxon>
    </lineage>
</organism>
<dbReference type="GO" id="GO:0005794">
    <property type="term" value="C:Golgi apparatus"/>
    <property type="evidence" value="ECO:0007669"/>
    <property type="project" value="TreeGrafter"/>
</dbReference>
<reference evidence="12" key="2">
    <citation type="submission" date="2024-10" db="UniProtKB">
        <authorList>
            <consortium name="EnsemblProtists"/>
        </authorList>
    </citation>
    <scope>IDENTIFICATION</scope>
</reference>
<feature type="transmembrane region" description="Helical" evidence="10">
    <location>
        <begin position="75"/>
        <end position="95"/>
    </location>
</feature>
<keyword evidence="4 10" id="KW-1133">Transmembrane helix</keyword>
<keyword evidence="5 10" id="KW-0472">Membrane</keyword>
<dbReference type="GO" id="GO:0006612">
    <property type="term" value="P:protein targeting to membrane"/>
    <property type="evidence" value="ECO:0007669"/>
    <property type="project" value="TreeGrafter"/>
</dbReference>
<evidence type="ECO:0000256" key="9">
    <source>
        <dbReference type="ARBA" id="ARBA00048048"/>
    </source>
</evidence>
<keyword evidence="6" id="KW-0564">Palmitate</keyword>
<keyword evidence="13" id="KW-1185">Reference proteome</keyword>
<evidence type="ECO:0000256" key="6">
    <source>
        <dbReference type="ARBA" id="ARBA00023139"/>
    </source>
</evidence>
<accession>A0A0D3HY33</accession>
<evidence type="ECO:0000256" key="3">
    <source>
        <dbReference type="ARBA" id="ARBA00022692"/>
    </source>
</evidence>
<evidence type="ECO:0000256" key="2">
    <source>
        <dbReference type="ARBA" id="ARBA00022679"/>
    </source>
</evidence>
<evidence type="ECO:0000313" key="13">
    <source>
        <dbReference type="Proteomes" id="UP000013827"/>
    </source>
</evidence>
<dbReference type="AlphaFoldDB" id="A0A0D3HY33"/>
<protein>
    <recommendedName>
        <fullName evidence="10">Palmitoyltransferase</fullName>
        <ecNumber evidence="10">2.3.1.225</ecNumber>
    </recommendedName>
</protein>
<comment type="similarity">
    <text evidence="10">Belongs to the DHHC palmitoyltransferase family.</text>
</comment>
<name>A0A0D3HY33_EMIH1</name>
<dbReference type="eggNOG" id="KOG1311">
    <property type="taxonomic scope" value="Eukaryota"/>
</dbReference>
<feature type="domain" description="Palmitoyltransferase DHHC" evidence="11">
    <location>
        <begin position="130"/>
        <end position="269"/>
    </location>
</feature>
<keyword evidence="2 10" id="KW-0808">Transferase</keyword>
<keyword evidence="8 10" id="KW-0012">Acyltransferase</keyword>
<dbReference type="STRING" id="2903.R1B2Y5"/>
<evidence type="ECO:0000313" key="12">
    <source>
        <dbReference type="EnsemblProtists" id="EOD03918"/>
    </source>
</evidence>
<proteinExistence type="inferred from homology"/>
<feature type="transmembrane region" description="Helical" evidence="10">
    <location>
        <begin position="236"/>
        <end position="256"/>
    </location>
</feature>
<dbReference type="RefSeq" id="XP_005756347.1">
    <property type="nucleotide sequence ID" value="XM_005756290.1"/>
</dbReference>
<evidence type="ECO:0000259" key="11">
    <source>
        <dbReference type="Pfam" id="PF01529"/>
    </source>
</evidence>
<evidence type="ECO:0000256" key="10">
    <source>
        <dbReference type="RuleBase" id="RU079119"/>
    </source>
</evidence>
<dbReference type="KEGG" id="ehx:EMIHUDRAFT_69315"/>
<keyword evidence="3 10" id="KW-0812">Transmembrane</keyword>
<dbReference type="PANTHER" id="PTHR22883:SF43">
    <property type="entry name" value="PALMITOYLTRANSFERASE APP"/>
    <property type="match status" value="1"/>
</dbReference>
<dbReference type="PROSITE" id="PS50216">
    <property type="entry name" value="DHHC"/>
    <property type="match status" value="1"/>
</dbReference>
<feature type="transmembrane region" description="Helical" evidence="10">
    <location>
        <begin position="45"/>
        <end position="63"/>
    </location>
</feature>
<dbReference type="GO" id="GO:0019706">
    <property type="term" value="F:protein-cysteine S-palmitoyltransferase activity"/>
    <property type="evidence" value="ECO:0007669"/>
    <property type="project" value="UniProtKB-EC"/>
</dbReference>
<reference evidence="13" key="1">
    <citation type="journal article" date="2013" name="Nature">
        <title>Pan genome of the phytoplankton Emiliania underpins its global distribution.</title>
        <authorList>
            <person name="Read B.A."/>
            <person name="Kegel J."/>
            <person name="Klute M.J."/>
            <person name="Kuo A."/>
            <person name="Lefebvre S.C."/>
            <person name="Maumus F."/>
            <person name="Mayer C."/>
            <person name="Miller J."/>
            <person name="Monier A."/>
            <person name="Salamov A."/>
            <person name="Young J."/>
            <person name="Aguilar M."/>
            <person name="Claverie J.M."/>
            <person name="Frickenhaus S."/>
            <person name="Gonzalez K."/>
            <person name="Herman E.K."/>
            <person name="Lin Y.C."/>
            <person name="Napier J."/>
            <person name="Ogata H."/>
            <person name="Sarno A.F."/>
            <person name="Shmutz J."/>
            <person name="Schroeder D."/>
            <person name="de Vargas C."/>
            <person name="Verret F."/>
            <person name="von Dassow P."/>
            <person name="Valentin K."/>
            <person name="Van de Peer Y."/>
            <person name="Wheeler G."/>
            <person name="Dacks J.B."/>
            <person name="Delwiche C.F."/>
            <person name="Dyhrman S.T."/>
            <person name="Glockner G."/>
            <person name="John U."/>
            <person name="Richards T."/>
            <person name="Worden A.Z."/>
            <person name="Zhang X."/>
            <person name="Grigoriev I.V."/>
            <person name="Allen A.E."/>
            <person name="Bidle K."/>
            <person name="Borodovsky M."/>
            <person name="Bowler C."/>
            <person name="Brownlee C."/>
            <person name="Cock J.M."/>
            <person name="Elias M."/>
            <person name="Gladyshev V.N."/>
            <person name="Groth M."/>
            <person name="Guda C."/>
            <person name="Hadaegh A."/>
            <person name="Iglesias-Rodriguez M.D."/>
            <person name="Jenkins J."/>
            <person name="Jones B.M."/>
            <person name="Lawson T."/>
            <person name="Leese F."/>
            <person name="Lindquist E."/>
            <person name="Lobanov A."/>
            <person name="Lomsadze A."/>
            <person name="Malik S.B."/>
            <person name="Marsh M.E."/>
            <person name="Mackinder L."/>
            <person name="Mock T."/>
            <person name="Mueller-Roeber B."/>
            <person name="Pagarete A."/>
            <person name="Parker M."/>
            <person name="Probert I."/>
            <person name="Quesneville H."/>
            <person name="Raines C."/>
            <person name="Rensing S.A."/>
            <person name="Riano-Pachon D.M."/>
            <person name="Richier S."/>
            <person name="Rokitta S."/>
            <person name="Shiraiwa Y."/>
            <person name="Soanes D.M."/>
            <person name="van der Giezen M."/>
            <person name="Wahlund T.M."/>
            <person name="Williams B."/>
            <person name="Wilson W."/>
            <person name="Wolfe G."/>
            <person name="Wurch L.L."/>
        </authorList>
    </citation>
    <scope>NUCLEOTIDE SEQUENCE</scope>
</reference>
<evidence type="ECO:0000256" key="7">
    <source>
        <dbReference type="ARBA" id="ARBA00023288"/>
    </source>
</evidence>
<dbReference type="PaxDb" id="2903-EOD03918"/>
<dbReference type="Proteomes" id="UP000013827">
    <property type="component" value="Unassembled WGS sequence"/>
</dbReference>
<dbReference type="OMA" id="WINILRH"/>
<dbReference type="InterPro" id="IPR001594">
    <property type="entry name" value="Palmitoyltrfase_DHHC"/>
</dbReference>